<keyword evidence="1" id="KW-0472">Membrane</keyword>
<keyword evidence="2" id="KW-1185">Reference proteome</keyword>
<organism evidence="2 3">
    <name type="scientific">Heterorhabditis bacteriophora</name>
    <name type="common">Entomopathogenic nematode worm</name>
    <dbReference type="NCBI Taxonomy" id="37862"/>
    <lineage>
        <taxon>Eukaryota</taxon>
        <taxon>Metazoa</taxon>
        <taxon>Ecdysozoa</taxon>
        <taxon>Nematoda</taxon>
        <taxon>Chromadorea</taxon>
        <taxon>Rhabditida</taxon>
        <taxon>Rhabditina</taxon>
        <taxon>Rhabditomorpha</taxon>
        <taxon>Strongyloidea</taxon>
        <taxon>Heterorhabditidae</taxon>
        <taxon>Heterorhabditis</taxon>
    </lineage>
</organism>
<sequence length="79" mass="9241">MTNTSPARNARKVIIGEPQIVVLDYIDDKHLYLYSSFDQNLTEDLFIYLYICFIITIYIECNGGIVYNKRIVSFKRSIP</sequence>
<dbReference type="Proteomes" id="UP000095283">
    <property type="component" value="Unplaced"/>
</dbReference>
<protein>
    <submittedName>
        <fullName evidence="3">KTSC domain-containing protein</fullName>
    </submittedName>
</protein>
<evidence type="ECO:0000256" key="1">
    <source>
        <dbReference type="SAM" id="Phobius"/>
    </source>
</evidence>
<evidence type="ECO:0000313" key="2">
    <source>
        <dbReference type="Proteomes" id="UP000095283"/>
    </source>
</evidence>
<dbReference type="AlphaFoldDB" id="A0A1I7W691"/>
<evidence type="ECO:0000313" key="3">
    <source>
        <dbReference type="WBParaSite" id="Hba_00133"/>
    </source>
</evidence>
<keyword evidence="1" id="KW-0812">Transmembrane</keyword>
<keyword evidence="1" id="KW-1133">Transmembrane helix</keyword>
<accession>A0A1I7W691</accession>
<proteinExistence type="predicted"/>
<name>A0A1I7W691_HETBA</name>
<dbReference type="WBParaSite" id="Hba_00133">
    <property type="protein sequence ID" value="Hba_00133"/>
    <property type="gene ID" value="Hba_00133"/>
</dbReference>
<feature type="transmembrane region" description="Helical" evidence="1">
    <location>
        <begin position="45"/>
        <end position="67"/>
    </location>
</feature>
<reference evidence="3" key="1">
    <citation type="submission" date="2016-11" db="UniProtKB">
        <authorList>
            <consortium name="WormBaseParasite"/>
        </authorList>
    </citation>
    <scope>IDENTIFICATION</scope>
</reference>